<reference evidence="4" key="1">
    <citation type="journal article" date="2013" name="BMC Microbiol.">
        <title>Taxonomy and evolution of bacteriochlorophyll a-containing members of the OM60/NOR5 clade of marine gammaproteobacteria: description of Luminiphilus syltensis gen. nov., sp. nov., reclassification of Haliea rubra as Pseudohaliea rubra gen. nov., comb. nov., and emendation of Chromatocurvus halotolerans.</title>
        <authorList>
            <person name="Spring S."/>
            <person name="Riedel T."/>
            <person name="Sproer C."/>
            <person name="Yan S."/>
            <person name="Harder J."/>
            <person name="Fuchs B.M."/>
        </authorList>
    </citation>
    <scope>NUCLEOTIDE SEQUENCE [LARGE SCALE GENOMIC DNA]</scope>
    <source>
        <strain evidence="4">NOR51-B</strain>
    </source>
</reference>
<keyword evidence="4" id="KW-1185">Reference proteome</keyword>
<dbReference type="EMBL" id="DS999411">
    <property type="protein sequence ID" value="EED35589.1"/>
    <property type="molecule type" value="Genomic_DNA"/>
</dbReference>
<dbReference type="HOGENOM" id="CLU_808194_0_0_6"/>
<dbReference type="InterPro" id="IPR029058">
    <property type="entry name" value="AB_hydrolase_fold"/>
</dbReference>
<dbReference type="InterPro" id="IPR022742">
    <property type="entry name" value="Hydrolase_4"/>
</dbReference>
<accession>B8KS92</accession>
<proteinExistence type="predicted"/>
<evidence type="ECO:0000256" key="1">
    <source>
        <dbReference type="SAM" id="Phobius"/>
    </source>
</evidence>
<name>B8KS92_9GAMM</name>
<dbReference type="Gene3D" id="3.40.50.1820">
    <property type="entry name" value="alpha/beta hydrolase"/>
    <property type="match status" value="1"/>
</dbReference>
<gene>
    <name evidence="3" type="ORF">NOR51B_1535</name>
</gene>
<sequence length="322" mass="34725">MNWRYVAITAVAALTAYIAASLFLFPRMALRPDAKALVDSPADVGLDFTSVTIPGAEADLAAWWMPATQPRAQLVFAHGIGSNRSSEFFNSLGLYRALVDRNVSVLSIDLRNHGQSMVTDGWVQMGRTEWKDLVAAVDWLETTGGGTTPTLLMGISMGGATVIHAATEDVAADALLLVDPALDNMDALASGGWVNFGLPRSVFYPYAWASVQFYGVPDATDNAQSRGRLVRQPTLLVQDPADPITRAAFAQELAEANPAITLALAPSVSPEAPCVNFKGRWGTHVAAFHCHPEWFLNTVERFLRPLVTADKVMQRGTVQGAK</sequence>
<dbReference type="eggNOG" id="COG1073">
    <property type="taxonomic scope" value="Bacteria"/>
</dbReference>
<evidence type="ECO:0000313" key="4">
    <source>
        <dbReference type="Proteomes" id="UP000004699"/>
    </source>
</evidence>
<keyword evidence="1" id="KW-0472">Membrane</keyword>
<keyword evidence="1" id="KW-0812">Transmembrane</keyword>
<evidence type="ECO:0000259" key="2">
    <source>
        <dbReference type="Pfam" id="PF12146"/>
    </source>
</evidence>
<dbReference type="RefSeq" id="WP_009020335.1">
    <property type="nucleotide sequence ID" value="NZ_DS999411.1"/>
</dbReference>
<feature type="domain" description="Serine aminopeptidase S33" evidence="2">
    <location>
        <begin position="69"/>
        <end position="183"/>
    </location>
</feature>
<dbReference type="OrthoDB" id="9798884at2"/>
<feature type="transmembrane region" description="Helical" evidence="1">
    <location>
        <begin position="6"/>
        <end position="25"/>
    </location>
</feature>
<dbReference type="AlphaFoldDB" id="B8KS92"/>
<dbReference type="PANTHER" id="PTHR11614">
    <property type="entry name" value="PHOSPHOLIPASE-RELATED"/>
    <property type="match status" value="1"/>
</dbReference>
<dbReference type="Pfam" id="PF12146">
    <property type="entry name" value="Hydrolase_4"/>
    <property type="match status" value="1"/>
</dbReference>
<evidence type="ECO:0000313" key="3">
    <source>
        <dbReference type="EMBL" id="EED35589.1"/>
    </source>
</evidence>
<organism evidence="3 4">
    <name type="scientific">Luminiphilus syltensis NOR5-1B</name>
    <dbReference type="NCBI Taxonomy" id="565045"/>
    <lineage>
        <taxon>Bacteria</taxon>
        <taxon>Pseudomonadati</taxon>
        <taxon>Pseudomonadota</taxon>
        <taxon>Gammaproteobacteria</taxon>
        <taxon>Cellvibrionales</taxon>
        <taxon>Halieaceae</taxon>
        <taxon>Luminiphilus</taxon>
    </lineage>
</organism>
<dbReference type="SUPFAM" id="SSF53474">
    <property type="entry name" value="alpha/beta-Hydrolases"/>
    <property type="match status" value="1"/>
</dbReference>
<dbReference type="InterPro" id="IPR051044">
    <property type="entry name" value="MAG_DAG_Lipase"/>
</dbReference>
<keyword evidence="1" id="KW-1133">Transmembrane helix</keyword>
<dbReference type="STRING" id="565045.NOR51B_1535"/>
<dbReference type="Proteomes" id="UP000004699">
    <property type="component" value="Unassembled WGS sequence"/>
</dbReference>
<protein>
    <recommendedName>
        <fullName evidence="2">Serine aminopeptidase S33 domain-containing protein</fullName>
    </recommendedName>
</protein>